<dbReference type="EMBL" id="BRLH01000001">
    <property type="protein sequence ID" value="GKX54827.1"/>
    <property type="molecule type" value="Genomic_DNA"/>
</dbReference>
<comment type="caution">
    <text evidence="1">The sequence shown here is derived from an EMBL/GenBank/DDBJ whole genome shotgun (WGS) entry which is preliminary data.</text>
</comment>
<accession>A0AAV5N308</accession>
<dbReference type="Proteomes" id="UP001058124">
    <property type="component" value="Unassembled WGS sequence"/>
</dbReference>
<keyword evidence="2" id="KW-1185">Reference proteome</keyword>
<dbReference type="AlphaFoldDB" id="A0AAV5N308"/>
<organism evidence="1 2">
    <name type="scientific">Leminorella grimontii</name>
    <dbReference type="NCBI Taxonomy" id="82981"/>
    <lineage>
        <taxon>Bacteria</taxon>
        <taxon>Pseudomonadati</taxon>
        <taxon>Pseudomonadota</taxon>
        <taxon>Gammaproteobacteria</taxon>
        <taxon>Enterobacterales</taxon>
        <taxon>Budviciaceae</taxon>
        <taxon>Leminorella</taxon>
    </lineage>
</organism>
<sequence length="74" mass="8432">MINDIAITLPYEVERHKPDAVYHYCMILCARMPKEKVNSGYTGAVWGELTESSGAVLTEGRKMDNKKPDKHETY</sequence>
<gene>
    <name evidence="1" type="ORF">SOASR030_09390</name>
</gene>
<name>A0AAV5N308_9GAMM</name>
<protein>
    <submittedName>
        <fullName evidence="1">Uncharacterized protein</fullName>
    </submittedName>
</protein>
<evidence type="ECO:0000313" key="2">
    <source>
        <dbReference type="Proteomes" id="UP001058124"/>
    </source>
</evidence>
<proteinExistence type="predicted"/>
<reference evidence="1" key="1">
    <citation type="submission" date="2022-06" db="EMBL/GenBank/DDBJ databases">
        <title>Draft genome sequences of Leminorella grimontii str. JCM5902.</title>
        <authorList>
            <person name="Wakabayashi Y."/>
            <person name="Kojima K."/>
        </authorList>
    </citation>
    <scope>NUCLEOTIDE SEQUENCE</scope>
    <source>
        <strain evidence="1">JCM 5902</strain>
    </source>
</reference>
<evidence type="ECO:0000313" key="1">
    <source>
        <dbReference type="EMBL" id="GKX54827.1"/>
    </source>
</evidence>